<dbReference type="EMBL" id="FMWO01000011">
    <property type="protein sequence ID" value="SCZ84174.1"/>
    <property type="molecule type" value="Genomic_DNA"/>
</dbReference>
<dbReference type="Proteomes" id="UP000198729">
    <property type="component" value="Unassembled WGS sequence"/>
</dbReference>
<name>A0A1G5SAE3_9PROT</name>
<keyword evidence="1" id="KW-1133">Transmembrane helix</keyword>
<reference evidence="2 3" key="1">
    <citation type="submission" date="2016-10" db="EMBL/GenBank/DDBJ databases">
        <authorList>
            <person name="de Groot N.N."/>
        </authorList>
    </citation>
    <scope>NUCLEOTIDE SEQUENCE [LARGE SCALE GENOMIC DNA]</scope>
    <source>
        <strain evidence="2">1</strain>
    </source>
</reference>
<keyword evidence="3" id="KW-1185">Reference proteome</keyword>
<keyword evidence="1" id="KW-0472">Membrane</keyword>
<proteinExistence type="predicted"/>
<dbReference type="AlphaFoldDB" id="A0A1G5SAE3"/>
<dbReference type="Pfam" id="PF11174">
    <property type="entry name" value="DUF2970"/>
    <property type="match status" value="1"/>
</dbReference>
<evidence type="ECO:0000256" key="1">
    <source>
        <dbReference type="SAM" id="Phobius"/>
    </source>
</evidence>
<feature type="transmembrane region" description="Helical" evidence="1">
    <location>
        <begin position="40"/>
        <end position="62"/>
    </location>
</feature>
<dbReference type="RefSeq" id="WP_245654613.1">
    <property type="nucleotide sequence ID" value="NZ_FMWO01000011.1"/>
</dbReference>
<sequence length="67" mass="7108">MSDGDIDKATVMQVAKAVFFSFIGIRKQGDLENDAVKITLLQAVIGGIVGCLIFIAGLILLVRIVTS</sequence>
<dbReference type="STRING" id="51642.NSMM_1080024"/>
<evidence type="ECO:0000313" key="2">
    <source>
        <dbReference type="EMBL" id="SCZ84174.1"/>
    </source>
</evidence>
<dbReference type="InterPro" id="IPR021344">
    <property type="entry name" value="DUF2970"/>
</dbReference>
<accession>A0A1G5SAE3</accession>
<evidence type="ECO:0000313" key="3">
    <source>
        <dbReference type="Proteomes" id="UP000198729"/>
    </source>
</evidence>
<gene>
    <name evidence="2" type="ORF">NSMM_1080024</name>
</gene>
<keyword evidence="1 2" id="KW-0812">Transmembrane</keyword>
<organism evidence="2 3">
    <name type="scientific">Nitrosomonas mobilis</name>
    <dbReference type="NCBI Taxonomy" id="51642"/>
    <lineage>
        <taxon>Bacteria</taxon>
        <taxon>Pseudomonadati</taxon>
        <taxon>Pseudomonadota</taxon>
        <taxon>Betaproteobacteria</taxon>
        <taxon>Nitrosomonadales</taxon>
        <taxon>Nitrosomonadaceae</taxon>
        <taxon>Nitrosomonas</taxon>
    </lineage>
</organism>
<protein>
    <submittedName>
        <fullName evidence="2">Putative transmembrane protein</fullName>
    </submittedName>
</protein>